<sequence>MTVTVQQMLAAAEAVVPRIAAEEAKGLVGSPDVVFLDVREPNEVAASGKVPGALAIPRGLVEFRADPASPLHDANFDRAKTIVAYCASGGRSALVLKTLHDMGYQNVRNLGGFKGWVDAGGEVEKA</sequence>
<dbReference type="RefSeq" id="WP_188967624.1">
    <property type="nucleotide sequence ID" value="NZ_BMKW01000006.1"/>
</dbReference>
<dbReference type="Proteomes" id="UP000661507">
    <property type="component" value="Unassembled WGS sequence"/>
</dbReference>
<dbReference type="InterPro" id="IPR036873">
    <property type="entry name" value="Rhodanese-like_dom_sf"/>
</dbReference>
<dbReference type="Gene3D" id="3.40.250.10">
    <property type="entry name" value="Rhodanese-like domain"/>
    <property type="match status" value="1"/>
</dbReference>
<reference evidence="2" key="1">
    <citation type="journal article" date="2014" name="Int. J. Syst. Evol. Microbiol.">
        <title>Complete genome sequence of Corynebacterium casei LMG S-19264T (=DSM 44701T), isolated from a smear-ripened cheese.</title>
        <authorList>
            <consortium name="US DOE Joint Genome Institute (JGI-PGF)"/>
            <person name="Walter F."/>
            <person name="Albersmeier A."/>
            <person name="Kalinowski J."/>
            <person name="Ruckert C."/>
        </authorList>
    </citation>
    <scope>NUCLEOTIDE SEQUENCE</scope>
    <source>
        <strain evidence="2">CGMCC 1.3617</strain>
    </source>
</reference>
<dbReference type="SUPFAM" id="SSF52821">
    <property type="entry name" value="Rhodanese/Cell cycle control phosphatase"/>
    <property type="match status" value="1"/>
</dbReference>
<dbReference type="EMBL" id="BMKW01000006">
    <property type="protein sequence ID" value="GGJ18675.1"/>
    <property type="molecule type" value="Genomic_DNA"/>
</dbReference>
<accession>A0A917KKZ4</accession>
<gene>
    <name evidence="2" type="ORF">GCM10011320_27530</name>
</gene>
<dbReference type="Pfam" id="PF00581">
    <property type="entry name" value="Rhodanese"/>
    <property type="match status" value="1"/>
</dbReference>
<dbReference type="PANTHER" id="PTHR44086:SF10">
    <property type="entry name" value="THIOSULFATE SULFURTRANSFERASE_RHODANESE-LIKE DOMAIN-CONTAINING PROTEIN 3"/>
    <property type="match status" value="1"/>
</dbReference>
<comment type="caution">
    <text evidence="2">The sequence shown here is derived from an EMBL/GenBank/DDBJ whole genome shotgun (WGS) entry which is preliminary data.</text>
</comment>
<evidence type="ECO:0000259" key="1">
    <source>
        <dbReference type="PROSITE" id="PS50206"/>
    </source>
</evidence>
<protein>
    <submittedName>
        <fullName evidence="2">Rhodanese-like domain-containing protein</fullName>
    </submittedName>
</protein>
<dbReference type="InterPro" id="IPR001763">
    <property type="entry name" value="Rhodanese-like_dom"/>
</dbReference>
<name>A0A917KKZ4_9PROT</name>
<proteinExistence type="predicted"/>
<dbReference type="PANTHER" id="PTHR44086">
    <property type="entry name" value="THIOSULFATE SULFURTRANSFERASE RDL2, MITOCHONDRIAL-RELATED"/>
    <property type="match status" value="1"/>
</dbReference>
<dbReference type="SMART" id="SM00450">
    <property type="entry name" value="RHOD"/>
    <property type="match status" value="1"/>
</dbReference>
<feature type="domain" description="Rhodanese" evidence="1">
    <location>
        <begin position="29"/>
        <end position="125"/>
    </location>
</feature>
<organism evidence="2 3">
    <name type="scientific">Neoroseomonas lacus</name>
    <dbReference type="NCBI Taxonomy" id="287609"/>
    <lineage>
        <taxon>Bacteria</taxon>
        <taxon>Pseudomonadati</taxon>
        <taxon>Pseudomonadota</taxon>
        <taxon>Alphaproteobacteria</taxon>
        <taxon>Acetobacterales</taxon>
        <taxon>Acetobacteraceae</taxon>
        <taxon>Neoroseomonas</taxon>
    </lineage>
</organism>
<evidence type="ECO:0000313" key="3">
    <source>
        <dbReference type="Proteomes" id="UP000661507"/>
    </source>
</evidence>
<dbReference type="AlphaFoldDB" id="A0A917KKZ4"/>
<dbReference type="PROSITE" id="PS50206">
    <property type="entry name" value="RHODANESE_3"/>
    <property type="match status" value="1"/>
</dbReference>
<evidence type="ECO:0000313" key="2">
    <source>
        <dbReference type="EMBL" id="GGJ18675.1"/>
    </source>
</evidence>
<dbReference type="GO" id="GO:0004792">
    <property type="term" value="F:thiosulfate-cyanide sulfurtransferase activity"/>
    <property type="evidence" value="ECO:0007669"/>
    <property type="project" value="TreeGrafter"/>
</dbReference>
<keyword evidence="3" id="KW-1185">Reference proteome</keyword>
<reference evidence="2" key="2">
    <citation type="submission" date="2020-09" db="EMBL/GenBank/DDBJ databases">
        <authorList>
            <person name="Sun Q."/>
            <person name="Zhou Y."/>
        </authorList>
    </citation>
    <scope>NUCLEOTIDE SEQUENCE</scope>
    <source>
        <strain evidence="2">CGMCC 1.3617</strain>
    </source>
</reference>